<proteinExistence type="predicted"/>
<feature type="region of interest" description="Disordered" evidence="1">
    <location>
        <begin position="1"/>
        <end position="30"/>
    </location>
</feature>
<name>A0ABR0KIR8_9EURO</name>
<protein>
    <submittedName>
        <fullName evidence="2">Uncharacterized protein</fullName>
    </submittedName>
</protein>
<organism evidence="2 3">
    <name type="scientific">Lithohypha guttulata</name>
    <dbReference type="NCBI Taxonomy" id="1690604"/>
    <lineage>
        <taxon>Eukaryota</taxon>
        <taxon>Fungi</taxon>
        <taxon>Dikarya</taxon>
        <taxon>Ascomycota</taxon>
        <taxon>Pezizomycotina</taxon>
        <taxon>Eurotiomycetes</taxon>
        <taxon>Chaetothyriomycetidae</taxon>
        <taxon>Chaetothyriales</taxon>
        <taxon>Trichomeriaceae</taxon>
        <taxon>Lithohypha</taxon>
    </lineage>
</organism>
<dbReference type="EMBL" id="JAVRRG010000017">
    <property type="protein sequence ID" value="KAK5097703.1"/>
    <property type="molecule type" value="Genomic_DNA"/>
</dbReference>
<accession>A0ABR0KIR8</accession>
<dbReference type="Proteomes" id="UP001345013">
    <property type="component" value="Unassembled WGS sequence"/>
</dbReference>
<evidence type="ECO:0000313" key="3">
    <source>
        <dbReference type="Proteomes" id="UP001345013"/>
    </source>
</evidence>
<evidence type="ECO:0000313" key="2">
    <source>
        <dbReference type="EMBL" id="KAK5097703.1"/>
    </source>
</evidence>
<evidence type="ECO:0000256" key="1">
    <source>
        <dbReference type="SAM" id="MobiDB-lite"/>
    </source>
</evidence>
<gene>
    <name evidence="2" type="ORF">LTR24_002170</name>
</gene>
<feature type="compositionally biased region" description="Basic and acidic residues" evidence="1">
    <location>
        <begin position="10"/>
        <end position="29"/>
    </location>
</feature>
<sequence>MSTQIYMSKPEMRNRHPNQKRDTDSKKFSEGLGTFKMRSTQSPTMTTYLAHGDGSYPDFRARDDYGSEWQQQHEEEHQCDHYAEGVIYDGDPSYAEG</sequence>
<reference evidence="2 3" key="1">
    <citation type="submission" date="2023-08" db="EMBL/GenBank/DDBJ databases">
        <title>Black Yeasts Isolated from many extreme environments.</title>
        <authorList>
            <person name="Coleine C."/>
            <person name="Stajich J.E."/>
            <person name="Selbmann L."/>
        </authorList>
    </citation>
    <scope>NUCLEOTIDE SEQUENCE [LARGE SCALE GENOMIC DNA]</scope>
    <source>
        <strain evidence="2 3">CCFEE 5885</strain>
    </source>
</reference>
<comment type="caution">
    <text evidence="2">The sequence shown here is derived from an EMBL/GenBank/DDBJ whole genome shotgun (WGS) entry which is preliminary data.</text>
</comment>
<keyword evidence="3" id="KW-1185">Reference proteome</keyword>